<organism evidence="1 2">
    <name type="scientific">Rosa chinensis</name>
    <name type="common">China rose</name>
    <dbReference type="NCBI Taxonomy" id="74649"/>
    <lineage>
        <taxon>Eukaryota</taxon>
        <taxon>Viridiplantae</taxon>
        <taxon>Streptophyta</taxon>
        <taxon>Embryophyta</taxon>
        <taxon>Tracheophyta</taxon>
        <taxon>Spermatophyta</taxon>
        <taxon>Magnoliopsida</taxon>
        <taxon>eudicotyledons</taxon>
        <taxon>Gunneridae</taxon>
        <taxon>Pentapetalae</taxon>
        <taxon>rosids</taxon>
        <taxon>fabids</taxon>
        <taxon>Rosales</taxon>
        <taxon>Rosaceae</taxon>
        <taxon>Rosoideae</taxon>
        <taxon>Rosoideae incertae sedis</taxon>
        <taxon>Rosa</taxon>
    </lineage>
</organism>
<dbReference type="Proteomes" id="UP000238479">
    <property type="component" value="Chromosome 7"/>
</dbReference>
<dbReference type="AlphaFoldDB" id="A0A2P6PDA5"/>
<evidence type="ECO:0000313" key="2">
    <source>
        <dbReference type="Proteomes" id="UP000238479"/>
    </source>
</evidence>
<sequence length="45" mass="5089">MDSLRRDEDIVSQSIGCQIQEVLSELECTVLSSHLIPQRSQLVMT</sequence>
<comment type="caution">
    <text evidence="1">The sequence shown here is derived from an EMBL/GenBank/DDBJ whole genome shotgun (WGS) entry which is preliminary data.</text>
</comment>
<dbReference type="EMBL" id="PDCK01000045">
    <property type="protein sequence ID" value="PRQ19905.1"/>
    <property type="molecule type" value="Genomic_DNA"/>
</dbReference>
<accession>A0A2P6PDA5</accession>
<keyword evidence="2" id="KW-1185">Reference proteome</keyword>
<gene>
    <name evidence="1" type="ORF">RchiOBHm_Chr7g0222401</name>
</gene>
<dbReference type="Gramene" id="PRQ19905">
    <property type="protein sequence ID" value="PRQ19905"/>
    <property type="gene ID" value="RchiOBHm_Chr7g0222401"/>
</dbReference>
<proteinExistence type="predicted"/>
<evidence type="ECO:0000313" key="1">
    <source>
        <dbReference type="EMBL" id="PRQ19905.1"/>
    </source>
</evidence>
<name>A0A2P6PDA5_ROSCH</name>
<reference evidence="1 2" key="1">
    <citation type="journal article" date="2018" name="Nat. Genet.">
        <title>The Rosa genome provides new insights in the design of modern roses.</title>
        <authorList>
            <person name="Bendahmane M."/>
        </authorList>
    </citation>
    <scope>NUCLEOTIDE SEQUENCE [LARGE SCALE GENOMIC DNA]</scope>
    <source>
        <strain evidence="2">cv. Old Blush</strain>
    </source>
</reference>
<protein>
    <submittedName>
        <fullName evidence="1">Uncharacterized protein</fullName>
    </submittedName>
</protein>